<organism evidence="3 4">
    <name type="scientific">Sphaerotilus hippei</name>
    <dbReference type="NCBI Taxonomy" id="744406"/>
    <lineage>
        <taxon>Bacteria</taxon>
        <taxon>Pseudomonadati</taxon>
        <taxon>Pseudomonadota</taxon>
        <taxon>Betaproteobacteria</taxon>
        <taxon>Burkholderiales</taxon>
        <taxon>Sphaerotilaceae</taxon>
        <taxon>Sphaerotilus</taxon>
    </lineage>
</organism>
<dbReference type="PANTHER" id="PTHR33677:SF5">
    <property type="entry name" value="TRANSCRIPTIONAL REPRESSOR FRMR"/>
    <property type="match status" value="1"/>
</dbReference>
<dbReference type="GO" id="GO:0046872">
    <property type="term" value="F:metal ion binding"/>
    <property type="evidence" value="ECO:0007669"/>
    <property type="project" value="InterPro"/>
</dbReference>
<dbReference type="InterPro" id="IPR003735">
    <property type="entry name" value="Metal_Tscrpt_repr"/>
</dbReference>
<dbReference type="PANTHER" id="PTHR33677">
    <property type="entry name" value="TRANSCRIPTIONAL REPRESSOR FRMR-RELATED"/>
    <property type="match status" value="1"/>
</dbReference>
<name>A0A318H8T3_9BURK</name>
<comment type="similarity">
    <text evidence="1">Belongs to the FrmR/RcnR family.</text>
</comment>
<keyword evidence="4" id="KW-1185">Reference proteome</keyword>
<sequence>MTDFPAPHKKSDPCTMAQLQDEKSRTDLLNRLKRAEGQLRGIQRMIEGGEPCLDIASQMAAVRNALDSAYVRMTVCFMQQELQQRLGMTEAQGPILGEMLEEVQTLLNKVR</sequence>
<proteinExistence type="inferred from homology"/>
<evidence type="ECO:0000256" key="2">
    <source>
        <dbReference type="SAM" id="MobiDB-lite"/>
    </source>
</evidence>
<dbReference type="Gene3D" id="1.20.58.1000">
    <property type="entry name" value="Metal-sensitive repressor, helix protomer"/>
    <property type="match status" value="1"/>
</dbReference>
<protein>
    <submittedName>
        <fullName evidence="3">Metal-sensitive transcriptional repressor</fullName>
    </submittedName>
</protein>
<dbReference type="GO" id="GO:0045892">
    <property type="term" value="P:negative regulation of DNA-templated transcription"/>
    <property type="evidence" value="ECO:0007669"/>
    <property type="project" value="UniProtKB-ARBA"/>
</dbReference>
<comment type="caution">
    <text evidence="3">The sequence shown here is derived from an EMBL/GenBank/DDBJ whole genome shotgun (WGS) entry which is preliminary data.</text>
</comment>
<feature type="region of interest" description="Disordered" evidence="2">
    <location>
        <begin position="1"/>
        <end position="23"/>
    </location>
</feature>
<dbReference type="AlphaFoldDB" id="A0A318H8T3"/>
<reference evidence="3 4" key="1">
    <citation type="submission" date="2018-05" db="EMBL/GenBank/DDBJ databases">
        <title>Genomic Encyclopedia of Type Strains, Phase IV (KMG-IV): sequencing the most valuable type-strain genomes for metagenomic binning, comparative biology and taxonomic classification.</title>
        <authorList>
            <person name="Goeker M."/>
        </authorList>
    </citation>
    <scope>NUCLEOTIDE SEQUENCE [LARGE SCALE GENOMIC DNA]</scope>
    <source>
        <strain evidence="3 4">DSM 566</strain>
    </source>
</reference>
<dbReference type="InterPro" id="IPR038390">
    <property type="entry name" value="Metal_Tscrpt_repr_sf"/>
</dbReference>
<dbReference type="Pfam" id="PF02583">
    <property type="entry name" value="Trns_repr_metal"/>
    <property type="match status" value="1"/>
</dbReference>
<dbReference type="EMBL" id="QJJS01000013">
    <property type="protein sequence ID" value="PXW94518.1"/>
    <property type="molecule type" value="Genomic_DNA"/>
</dbReference>
<dbReference type="CDD" id="cd10161">
    <property type="entry name" value="CsoR-like_DUF156_4"/>
    <property type="match status" value="1"/>
</dbReference>
<dbReference type="Proteomes" id="UP000247811">
    <property type="component" value="Unassembled WGS sequence"/>
</dbReference>
<accession>A0A318H8T3</accession>
<gene>
    <name evidence="3" type="ORF">C7444_1139</name>
</gene>
<evidence type="ECO:0000313" key="4">
    <source>
        <dbReference type="Proteomes" id="UP000247811"/>
    </source>
</evidence>
<evidence type="ECO:0000256" key="1">
    <source>
        <dbReference type="ARBA" id="ARBA00005260"/>
    </source>
</evidence>
<dbReference type="GO" id="GO:0003677">
    <property type="term" value="F:DNA binding"/>
    <property type="evidence" value="ECO:0007669"/>
    <property type="project" value="InterPro"/>
</dbReference>
<evidence type="ECO:0000313" key="3">
    <source>
        <dbReference type="EMBL" id="PXW94518.1"/>
    </source>
</evidence>